<evidence type="ECO:0000256" key="2">
    <source>
        <dbReference type="ARBA" id="ARBA00004141"/>
    </source>
</evidence>
<feature type="domain" description="Peptidase M50" evidence="8">
    <location>
        <begin position="16"/>
        <end position="106"/>
    </location>
</feature>
<keyword evidence="6 7" id="KW-0472">Membrane</keyword>
<comment type="subcellular location">
    <subcellularLocation>
        <location evidence="2">Membrane</location>
        <topology evidence="2">Multi-pass membrane protein</topology>
    </subcellularLocation>
</comment>
<dbReference type="GO" id="GO:0016020">
    <property type="term" value="C:membrane"/>
    <property type="evidence" value="ECO:0007669"/>
    <property type="project" value="UniProtKB-SubCell"/>
</dbReference>
<gene>
    <name evidence="9" type="ORF">SAMN05216238_10233</name>
</gene>
<evidence type="ECO:0000256" key="6">
    <source>
        <dbReference type="ARBA" id="ARBA00023136"/>
    </source>
</evidence>
<evidence type="ECO:0000256" key="7">
    <source>
        <dbReference type="SAM" id="Phobius"/>
    </source>
</evidence>
<evidence type="ECO:0000256" key="4">
    <source>
        <dbReference type="ARBA" id="ARBA00022692"/>
    </source>
</evidence>
<dbReference type="GO" id="GO:0006508">
    <property type="term" value="P:proteolysis"/>
    <property type="evidence" value="ECO:0007669"/>
    <property type="project" value="InterPro"/>
</dbReference>
<feature type="transmembrane region" description="Helical" evidence="7">
    <location>
        <begin position="83"/>
        <end position="106"/>
    </location>
</feature>
<dbReference type="InterPro" id="IPR008915">
    <property type="entry name" value="Peptidase_M50"/>
</dbReference>
<accession>A0A1I1SY89</accession>
<evidence type="ECO:0000256" key="1">
    <source>
        <dbReference type="ARBA" id="ARBA00001947"/>
    </source>
</evidence>
<dbReference type="EMBL" id="FOMR01000002">
    <property type="protein sequence ID" value="SFD51414.1"/>
    <property type="molecule type" value="Genomic_DNA"/>
</dbReference>
<evidence type="ECO:0000313" key="10">
    <source>
        <dbReference type="Proteomes" id="UP000199474"/>
    </source>
</evidence>
<dbReference type="Proteomes" id="UP000199474">
    <property type="component" value="Unassembled WGS sequence"/>
</dbReference>
<feature type="transmembrane region" description="Helical" evidence="7">
    <location>
        <begin position="112"/>
        <end position="130"/>
    </location>
</feature>
<evidence type="ECO:0000256" key="3">
    <source>
        <dbReference type="ARBA" id="ARBA00007931"/>
    </source>
</evidence>
<sequence length="149" mass="16510">MDIYLFVYLILVAAPIGTVIHELGHVLGATLVRADMTTLTIGTGRIIGRFVFKKTVYTIRLFYFLGGMAGSRRKDPYLPGEQITIASGGPLMSLAAAGACFCLYNVFSNKYLLVLLLFNLWVAGVNIIPFRYKEKKSDGYTICMAVRNK</sequence>
<dbReference type="STRING" id="640948.SAMN05216238_10233"/>
<dbReference type="Pfam" id="PF02163">
    <property type="entry name" value="Peptidase_M50"/>
    <property type="match status" value="1"/>
</dbReference>
<dbReference type="RefSeq" id="WP_090080699.1">
    <property type="nucleotide sequence ID" value="NZ_FOMR01000002.1"/>
</dbReference>
<keyword evidence="4 7" id="KW-0812">Transmembrane</keyword>
<feature type="transmembrane region" description="Helical" evidence="7">
    <location>
        <begin position="50"/>
        <end position="71"/>
    </location>
</feature>
<organism evidence="9 10">
    <name type="scientific">Lentibacillus persicus</name>
    <dbReference type="NCBI Taxonomy" id="640948"/>
    <lineage>
        <taxon>Bacteria</taxon>
        <taxon>Bacillati</taxon>
        <taxon>Bacillota</taxon>
        <taxon>Bacilli</taxon>
        <taxon>Bacillales</taxon>
        <taxon>Bacillaceae</taxon>
        <taxon>Lentibacillus</taxon>
    </lineage>
</organism>
<keyword evidence="10" id="KW-1185">Reference proteome</keyword>
<comment type="similarity">
    <text evidence="3">Belongs to the peptidase M50B family.</text>
</comment>
<reference evidence="10" key="1">
    <citation type="submission" date="2016-10" db="EMBL/GenBank/DDBJ databases">
        <authorList>
            <person name="Varghese N."/>
            <person name="Submissions S."/>
        </authorList>
    </citation>
    <scope>NUCLEOTIDE SEQUENCE [LARGE SCALE GENOMIC DNA]</scope>
    <source>
        <strain evidence="10">DSM 22530</strain>
    </source>
</reference>
<keyword evidence="5 7" id="KW-1133">Transmembrane helix</keyword>
<dbReference type="OrthoDB" id="2080990at2"/>
<protein>
    <submittedName>
        <fullName evidence="9">Peptidase family M50</fullName>
    </submittedName>
</protein>
<comment type="cofactor">
    <cofactor evidence="1">
        <name>Zn(2+)</name>
        <dbReference type="ChEBI" id="CHEBI:29105"/>
    </cofactor>
</comment>
<name>A0A1I1SY89_9BACI</name>
<evidence type="ECO:0000259" key="8">
    <source>
        <dbReference type="Pfam" id="PF02163"/>
    </source>
</evidence>
<dbReference type="AlphaFoldDB" id="A0A1I1SY89"/>
<evidence type="ECO:0000313" key="9">
    <source>
        <dbReference type="EMBL" id="SFD51414.1"/>
    </source>
</evidence>
<proteinExistence type="inferred from homology"/>
<evidence type="ECO:0000256" key="5">
    <source>
        <dbReference type="ARBA" id="ARBA00022989"/>
    </source>
</evidence>